<sequence>MTNLVFLNNNNEAVTDSLMVAEVFGKQHKNVIQSIHNLHSELGEKGKLIFQPTSYKDSFNREQLKYDLTKDGFTLLVMGFNGKEALQFKMAYIEEFNRMEEHIKQPQQLKPIDQIKLLMANSLDTEERLSTVESNVAILRNTMTIDYGQQQVLNNIKMQRVEKMWEEFGGIRVYDTKRKMYAKFGKDLKNAFAVSSYRDIAAKDFEEAINYAKAWRPSLF</sequence>
<proteinExistence type="predicted"/>
<evidence type="ECO:0000313" key="2">
    <source>
        <dbReference type="EMBL" id="MDN4874652.1"/>
    </source>
</evidence>
<evidence type="ECO:0000313" key="3">
    <source>
        <dbReference type="Proteomes" id="UP001175137"/>
    </source>
</evidence>
<dbReference type="InterPro" id="IPR014054">
    <property type="entry name" value="Phage_regulatory_Rha"/>
</dbReference>
<organism evidence="2 3">
    <name type="scientific">Bacillus cereus</name>
    <dbReference type="NCBI Taxonomy" id="1396"/>
    <lineage>
        <taxon>Bacteria</taxon>
        <taxon>Bacillati</taxon>
        <taxon>Bacillota</taxon>
        <taxon>Bacilli</taxon>
        <taxon>Bacillales</taxon>
        <taxon>Bacillaceae</taxon>
        <taxon>Bacillus</taxon>
        <taxon>Bacillus cereus group</taxon>
    </lineage>
</organism>
<dbReference type="Pfam" id="PF09669">
    <property type="entry name" value="Phage_pRha"/>
    <property type="match status" value="1"/>
</dbReference>
<reference evidence="2" key="1">
    <citation type="submission" date="2023-07" db="EMBL/GenBank/DDBJ databases">
        <title>Complete genome sequence of Bacillus cereus SRCM126073 isolated from soil.</title>
        <authorList>
            <person name="Yang H.-G."/>
            <person name="Ryu M.-S."/>
            <person name="Ha G.-S."/>
            <person name="Yang H.-J."/>
            <person name="Jeong D.-Y."/>
        </authorList>
    </citation>
    <scope>NUCLEOTIDE SEQUENCE</scope>
    <source>
        <strain evidence="2">SRCM126073</strain>
    </source>
</reference>
<evidence type="ECO:0000259" key="1">
    <source>
        <dbReference type="Pfam" id="PF10552"/>
    </source>
</evidence>
<dbReference type="EMBL" id="JAUIQW010000001">
    <property type="protein sequence ID" value="MDN4874652.1"/>
    <property type="molecule type" value="Genomic_DNA"/>
</dbReference>
<feature type="domain" description="ORF6C" evidence="1">
    <location>
        <begin position="114"/>
        <end position="218"/>
    </location>
</feature>
<protein>
    <submittedName>
        <fullName evidence="2">Rha family transcriptional regulator</fullName>
    </submittedName>
</protein>
<dbReference type="RefSeq" id="WP_061660409.1">
    <property type="nucleotide sequence ID" value="NZ_CP023727.1"/>
</dbReference>
<gene>
    <name evidence="2" type="ORF">QYM23_17690</name>
</gene>
<dbReference type="AlphaFoldDB" id="A0AAW7NLC1"/>
<dbReference type="Proteomes" id="UP001175137">
    <property type="component" value="Unassembled WGS sequence"/>
</dbReference>
<dbReference type="NCBIfam" id="TIGR02681">
    <property type="entry name" value="phage_pRha"/>
    <property type="match status" value="1"/>
</dbReference>
<name>A0AAW7NLC1_BACCE</name>
<accession>A0AAW7NLC1</accession>
<comment type="caution">
    <text evidence="2">The sequence shown here is derived from an EMBL/GenBank/DDBJ whole genome shotgun (WGS) entry which is preliminary data.</text>
</comment>
<dbReference type="InterPro" id="IPR018878">
    <property type="entry name" value="ORF6C_dom"/>
</dbReference>
<dbReference type="Pfam" id="PF10552">
    <property type="entry name" value="ORF6C"/>
    <property type="match status" value="1"/>
</dbReference>